<accession>A0A843TP38</accession>
<sequence length="65" mass="7287">MPLTGSAPKPKAEEDVPPKRARKRRVADSASSGDDETDEEKCRSDCFEWPCLFAWRFSSPLWSGA</sequence>
<dbReference type="AlphaFoldDB" id="A0A843TP38"/>
<evidence type="ECO:0000256" key="1">
    <source>
        <dbReference type="SAM" id="MobiDB-lite"/>
    </source>
</evidence>
<reference evidence="2" key="1">
    <citation type="submission" date="2017-07" db="EMBL/GenBank/DDBJ databases">
        <title>Taro Niue Genome Assembly and Annotation.</title>
        <authorList>
            <person name="Atibalentja N."/>
            <person name="Keating K."/>
            <person name="Fields C.J."/>
        </authorList>
    </citation>
    <scope>NUCLEOTIDE SEQUENCE</scope>
    <source>
        <strain evidence="2">Niue_2</strain>
        <tissue evidence="2">Leaf</tissue>
    </source>
</reference>
<dbReference type="Proteomes" id="UP000652761">
    <property type="component" value="Unassembled WGS sequence"/>
</dbReference>
<gene>
    <name evidence="2" type="ORF">Taro_005757</name>
</gene>
<evidence type="ECO:0000313" key="3">
    <source>
        <dbReference type="Proteomes" id="UP000652761"/>
    </source>
</evidence>
<dbReference type="EMBL" id="NMUH01000165">
    <property type="protein sequence ID" value="MQL73408.1"/>
    <property type="molecule type" value="Genomic_DNA"/>
</dbReference>
<organism evidence="2 3">
    <name type="scientific">Colocasia esculenta</name>
    <name type="common">Wild taro</name>
    <name type="synonym">Arum esculentum</name>
    <dbReference type="NCBI Taxonomy" id="4460"/>
    <lineage>
        <taxon>Eukaryota</taxon>
        <taxon>Viridiplantae</taxon>
        <taxon>Streptophyta</taxon>
        <taxon>Embryophyta</taxon>
        <taxon>Tracheophyta</taxon>
        <taxon>Spermatophyta</taxon>
        <taxon>Magnoliopsida</taxon>
        <taxon>Liliopsida</taxon>
        <taxon>Araceae</taxon>
        <taxon>Aroideae</taxon>
        <taxon>Colocasieae</taxon>
        <taxon>Colocasia</taxon>
    </lineage>
</organism>
<comment type="caution">
    <text evidence="2">The sequence shown here is derived from an EMBL/GenBank/DDBJ whole genome shotgun (WGS) entry which is preliminary data.</text>
</comment>
<keyword evidence="3" id="KW-1185">Reference proteome</keyword>
<evidence type="ECO:0000313" key="2">
    <source>
        <dbReference type="EMBL" id="MQL73408.1"/>
    </source>
</evidence>
<proteinExistence type="predicted"/>
<name>A0A843TP38_COLES</name>
<feature type="region of interest" description="Disordered" evidence="1">
    <location>
        <begin position="1"/>
        <end position="42"/>
    </location>
</feature>
<protein>
    <submittedName>
        <fullName evidence="2">Uncharacterized protein</fullName>
    </submittedName>
</protein>